<name>A0A8S3ABW7_9BILA</name>
<reference evidence="1" key="1">
    <citation type="submission" date="2021-02" db="EMBL/GenBank/DDBJ databases">
        <authorList>
            <person name="Nowell W R."/>
        </authorList>
    </citation>
    <scope>NUCLEOTIDE SEQUENCE</scope>
</reference>
<proteinExistence type="predicted"/>
<accession>A0A8S3ABW7</accession>
<organism evidence="1 2">
    <name type="scientific">Rotaria magnacalcarata</name>
    <dbReference type="NCBI Taxonomy" id="392030"/>
    <lineage>
        <taxon>Eukaryota</taxon>
        <taxon>Metazoa</taxon>
        <taxon>Spiralia</taxon>
        <taxon>Gnathifera</taxon>
        <taxon>Rotifera</taxon>
        <taxon>Eurotatoria</taxon>
        <taxon>Bdelloidea</taxon>
        <taxon>Philodinida</taxon>
        <taxon>Philodinidae</taxon>
        <taxon>Rotaria</taxon>
    </lineage>
</organism>
<evidence type="ECO:0000313" key="2">
    <source>
        <dbReference type="Proteomes" id="UP000676336"/>
    </source>
</evidence>
<dbReference type="EMBL" id="CAJOBI010124196">
    <property type="protein sequence ID" value="CAF4693242.1"/>
    <property type="molecule type" value="Genomic_DNA"/>
</dbReference>
<dbReference type="AlphaFoldDB" id="A0A8S3ABW7"/>
<dbReference type="Proteomes" id="UP000676336">
    <property type="component" value="Unassembled WGS sequence"/>
</dbReference>
<feature type="non-terminal residue" evidence="1">
    <location>
        <position position="30"/>
    </location>
</feature>
<sequence length="30" mass="3474">MEDQIKTIMVDRQSSEECVPKIAPIRFDPP</sequence>
<comment type="caution">
    <text evidence="1">The sequence shown here is derived from an EMBL/GenBank/DDBJ whole genome shotgun (WGS) entry which is preliminary data.</text>
</comment>
<evidence type="ECO:0000313" key="1">
    <source>
        <dbReference type="EMBL" id="CAF4693242.1"/>
    </source>
</evidence>
<gene>
    <name evidence="1" type="ORF">SMN809_LOCUS42753</name>
</gene>
<protein>
    <submittedName>
        <fullName evidence="1">Uncharacterized protein</fullName>
    </submittedName>
</protein>